<evidence type="ECO:0000313" key="3">
    <source>
        <dbReference type="Proteomes" id="UP000324574"/>
    </source>
</evidence>
<reference evidence="1" key="2">
    <citation type="submission" date="2019-01" db="EMBL/GenBank/DDBJ databases">
        <authorList>
            <person name="Thorell K."/>
        </authorList>
    </citation>
    <scope>NUCLEOTIDE SEQUENCE</scope>
    <source>
        <strain evidence="2">PC3714II</strain>
        <strain evidence="1">PC5538III-lc</strain>
    </source>
</reference>
<accession>A0A5C8E0M0</accession>
<sequence length="110" mass="13199">MNIEFYKNSNGKEPVKDFIDSLPKDNKKLLSAKILTVSKLLQKNIISRELFKKISEDIWEIRFKNIRVFVFIKNYNMYLLHAIIKKRDDIPKRDLNLAIKRAKEIKDYIK</sequence>
<reference evidence="3 4" key="1">
    <citation type="journal article" date="1992" name="Lakartidningen">
        <title>[Penicillin V and not amoxicillin is the first choice preparation in acute otitis].</title>
        <authorList>
            <person name="Kamme C."/>
            <person name="Lundgren K."/>
            <person name="Prellner K."/>
        </authorList>
    </citation>
    <scope>NUCLEOTIDE SEQUENCE [LARGE SCALE GENOMIC DNA]</scope>
    <source>
        <strain evidence="2 3">PC3714II</strain>
        <strain evidence="1 4">PC5538III-lc</strain>
    </source>
</reference>
<dbReference type="EMBL" id="SAXX01000022">
    <property type="protein sequence ID" value="TXJ30874.1"/>
    <property type="molecule type" value="Genomic_DNA"/>
</dbReference>
<dbReference type="Proteomes" id="UP000324574">
    <property type="component" value="Unassembled WGS sequence"/>
</dbReference>
<dbReference type="InterPro" id="IPR009241">
    <property type="entry name" value="HigB-like"/>
</dbReference>
<evidence type="ECO:0000313" key="4">
    <source>
        <dbReference type="Proteomes" id="UP000324707"/>
    </source>
</evidence>
<dbReference type="EMBL" id="SAYG01000009">
    <property type="protein sequence ID" value="TXJ44320.1"/>
    <property type="molecule type" value="Genomic_DNA"/>
</dbReference>
<evidence type="ECO:0008006" key="5">
    <source>
        <dbReference type="Google" id="ProtNLM"/>
    </source>
</evidence>
<dbReference type="Pfam" id="PF05973">
    <property type="entry name" value="Gp49"/>
    <property type="match status" value="1"/>
</dbReference>
<proteinExistence type="predicted"/>
<organism evidence="1 4">
    <name type="scientific">Brachyspira aalborgi</name>
    <dbReference type="NCBI Taxonomy" id="29522"/>
    <lineage>
        <taxon>Bacteria</taxon>
        <taxon>Pseudomonadati</taxon>
        <taxon>Spirochaetota</taxon>
        <taxon>Spirochaetia</taxon>
        <taxon>Brachyspirales</taxon>
        <taxon>Brachyspiraceae</taxon>
        <taxon>Brachyspira</taxon>
    </lineage>
</organism>
<name>A0A5C8E0M0_9SPIR</name>
<dbReference type="RefSeq" id="WP_147527018.1">
    <property type="nucleotide sequence ID" value="NZ_SAXX01000022.1"/>
</dbReference>
<dbReference type="Proteomes" id="UP000324707">
    <property type="component" value="Unassembled WGS sequence"/>
</dbReference>
<dbReference type="AlphaFoldDB" id="A0A5C8E0M0"/>
<protein>
    <recommendedName>
        <fullName evidence="5">Type II toxin-antitoxin system RelE/ParE family toxin</fullName>
    </recommendedName>
</protein>
<evidence type="ECO:0000313" key="2">
    <source>
        <dbReference type="EMBL" id="TXJ44320.1"/>
    </source>
</evidence>
<comment type="caution">
    <text evidence="1">The sequence shown here is derived from an EMBL/GenBank/DDBJ whole genome shotgun (WGS) entry which is preliminary data.</text>
</comment>
<gene>
    <name evidence="1" type="ORF">EPJ69_08540</name>
    <name evidence="2" type="ORF">EPJ70_08805</name>
</gene>
<evidence type="ECO:0000313" key="1">
    <source>
        <dbReference type="EMBL" id="TXJ30874.1"/>
    </source>
</evidence>